<dbReference type="Gene3D" id="3.40.50.2300">
    <property type="match status" value="1"/>
</dbReference>
<dbReference type="PROSITE" id="PS50043">
    <property type="entry name" value="HTH_LUXR_2"/>
    <property type="match status" value="1"/>
</dbReference>
<keyword evidence="2" id="KW-0238">DNA-binding</keyword>
<dbReference type="InterPro" id="IPR016032">
    <property type="entry name" value="Sig_transdc_resp-reg_C-effctor"/>
</dbReference>
<dbReference type="RefSeq" id="WP_211548489.1">
    <property type="nucleotide sequence ID" value="NZ_JAGTUF010000008.1"/>
</dbReference>
<evidence type="ECO:0000256" key="2">
    <source>
        <dbReference type="ARBA" id="ARBA00023125"/>
    </source>
</evidence>
<dbReference type="InterPro" id="IPR051015">
    <property type="entry name" value="EvgA-like"/>
</dbReference>
<dbReference type="PANTHER" id="PTHR45566">
    <property type="entry name" value="HTH-TYPE TRANSCRIPTIONAL REGULATOR YHJB-RELATED"/>
    <property type="match status" value="1"/>
</dbReference>
<dbReference type="EMBL" id="JAGTUF010000008">
    <property type="protein sequence ID" value="MBR9972079.1"/>
    <property type="molecule type" value="Genomic_DNA"/>
</dbReference>
<dbReference type="InterPro" id="IPR001789">
    <property type="entry name" value="Sig_transdc_resp-reg_receiver"/>
</dbReference>
<dbReference type="PRINTS" id="PR00038">
    <property type="entry name" value="HTHLUXR"/>
</dbReference>
<dbReference type="SMART" id="SM00448">
    <property type="entry name" value="REC"/>
    <property type="match status" value="1"/>
</dbReference>
<keyword evidence="7" id="KW-1185">Reference proteome</keyword>
<reference evidence="6 7" key="1">
    <citation type="submission" date="2021-04" db="EMBL/GenBank/DDBJ databases">
        <title>Magnetospirillum sulfuroxidans sp. nov., a facultative chemolithoautotrophic sulfur-oxidizing alphaproteobacterium isolated from freshwater sediment and proposals for Paramagetospirillum gen. nov., and Magnetospirillaceae fam. nov.</title>
        <authorList>
            <person name="Koziaeva V."/>
            <person name="Geelhoed J.S."/>
            <person name="Sorokin D.Y."/>
            <person name="Grouzdev D.S."/>
        </authorList>
    </citation>
    <scope>NUCLEOTIDE SEQUENCE [LARGE SCALE GENOMIC DNA]</scope>
    <source>
        <strain evidence="6 7">J10</strain>
    </source>
</reference>
<evidence type="ECO:0000256" key="3">
    <source>
        <dbReference type="PROSITE-ProRule" id="PRU00169"/>
    </source>
</evidence>
<dbReference type="InterPro" id="IPR058245">
    <property type="entry name" value="NreC/VraR/RcsB-like_REC"/>
</dbReference>
<dbReference type="InterPro" id="IPR000792">
    <property type="entry name" value="Tscrpt_reg_LuxR_C"/>
</dbReference>
<name>A0ABS5ICM3_9PROT</name>
<keyword evidence="1 3" id="KW-0597">Phosphoprotein</keyword>
<dbReference type="Pfam" id="PF00196">
    <property type="entry name" value="GerE"/>
    <property type="match status" value="1"/>
</dbReference>
<organism evidence="6 7">
    <name type="scientific">Magnetospirillum sulfuroxidans</name>
    <dbReference type="NCBI Taxonomy" id="611300"/>
    <lineage>
        <taxon>Bacteria</taxon>
        <taxon>Pseudomonadati</taxon>
        <taxon>Pseudomonadota</taxon>
        <taxon>Alphaproteobacteria</taxon>
        <taxon>Rhodospirillales</taxon>
        <taxon>Rhodospirillaceae</taxon>
        <taxon>Magnetospirillum</taxon>
    </lineage>
</organism>
<evidence type="ECO:0000313" key="6">
    <source>
        <dbReference type="EMBL" id="MBR9972079.1"/>
    </source>
</evidence>
<proteinExistence type="predicted"/>
<sequence length="225" mass="24081">MDILLADDHALVRDGLIPFLQRVTTGAQVIEAGSFSEALSKAREASNLGLTILDLNMPGMDGLNGLMAMRAEFPLVPLVILSGSTHPADAFHSIESGADGFIPKTMRGETIIGVLRLVLSGEKYIPPFLFDYREDLGRKETDPPSNKAGPLAALSARELDILSMIVDGAPNKTIARALELQEVTVKAHLRNIFRKIAVSNRTEAARTAILAGLPGASTKADLVKD</sequence>
<dbReference type="CDD" id="cd17535">
    <property type="entry name" value="REC_NarL-like"/>
    <property type="match status" value="1"/>
</dbReference>
<evidence type="ECO:0000313" key="7">
    <source>
        <dbReference type="Proteomes" id="UP000680714"/>
    </source>
</evidence>
<evidence type="ECO:0000259" key="4">
    <source>
        <dbReference type="PROSITE" id="PS50043"/>
    </source>
</evidence>
<dbReference type="PANTHER" id="PTHR45566:SF1">
    <property type="entry name" value="HTH-TYPE TRANSCRIPTIONAL REGULATOR YHJB-RELATED"/>
    <property type="match status" value="1"/>
</dbReference>
<accession>A0ABS5ICM3</accession>
<gene>
    <name evidence="6" type="ORF">KEC16_10155</name>
</gene>
<evidence type="ECO:0000259" key="5">
    <source>
        <dbReference type="PROSITE" id="PS50110"/>
    </source>
</evidence>
<dbReference type="CDD" id="cd06170">
    <property type="entry name" value="LuxR_C_like"/>
    <property type="match status" value="1"/>
</dbReference>
<dbReference type="Pfam" id="PF00072">
    <property type="entry name" value="Response_reg"/>
    <property type="match status" value="1"/>
</dbReference>
<dbReference type="InterPro" id="IPR011006">
    <property type="entry name" value="CheY-like_superfamily"/>
</dbReference>
<comment type="caution">
    <text evidence="6">The sequence shown here is derived from an EMBL/GenBank/DDBJ whole genome shotgun (WGS) entry which is preliminary data.</text>
</comment>
<evidence type="ECO:0000256" key="1">
    <source>
        <dbReference type="ARBA" id="ARBA00022553"/>
    </source>
</evidence>
<protein>
    <submittedName>
        <fullName evidence="6">Response regulator transcription factor</fullName>
    </submittedName>
</protein>
<dbReference type="PROSITE" id="PS00622">
    <property type="entry name" value="HTH_LUXR_1"/>
    <property type="match status" value="1"/>
</dbReference>
<dbReference type="SUPFAM" id="SSF52172">
    <property type="entry name" value="CheY-like"/>
    <property type="match status" value="1"/>
</dbReference>
<feature type="domain" description="Response regulatory" evidence="5">
    <location>
        <begin position="2"/>
        <end position="119"/>
    </location>
</feature>
<feature type="modified residue" description="4-aspartylphosphate" evidence="3">
    <location>
        <position position="54"/>
    </location>
</feature>
<feature type="domain" description="HTH luxR-type" evidence="4">
    <location>
        <begin position="147"/>
        <end position="212"/>
    </location>
</feature>
<dbReference type="SUPFAM" id="SSF46894">
    <property type="entry name" value="C-terminal effector domain of the bipartite response regulators"/>
    <property type="match status" value="1"/>
</dbReference>
<dbReference type="SMART" id="SM00421">
    <property type="entry name" value="HTH_LUXR"/>
    <property type="match status" value="1"/>
</dbReference>
<dbReference type="Proteomes" id="UP000680714">
    <property type="component" value="Unassembled WGS sequence"/>
</dbReference>
<dbReference type="PROSITE" id="PS50110">
    <property type="entry name" value="RESPONSE_REGULATORY"/>
    <property type="match status" value="1"/>
</dbReference>